<protein>
    <submittedName>
        <fullName evidence="1">Uncharacterized protein</fullName>
    </submittedName>
</protein>
<evidence type="ECO:0000313" key="1">
    <source>
        <dbReference type="EMBL" id="KAI6653164.1"/>
    </source>
</evidence>
<dbReference type="SUPFAM" id="SSF63825">
    <property type="entry name" value="YWTD domain"/>
    <property type="match status" value="1"/>
</dbReference>
<keyword evidence="2" id="KW-1185">Reference proteome</keyword>
<accession>A0AAV7JXH5</accession>
<gene>
    <name evidence="1" type="ORF">LOD99_3691</name>
</gene>
<evidence type="ECO:0000313" key="2">
    <source>
        <dbReference type="Proteomes" id="UP001165289"/>
    </source>
</evidence>
<sequence length="689" mass="80685">MVTNMSQLTQLIDDQMLQLCEKRLREIQSFDLEAVNPSERDFIEFIKGFEMEMAFLDKEETSILSMETRSNLKYRYSMIIEDYKNIITIPNLLVEMDQIIAPFEVKVKMIVRISLSKIYEEFEMKMSTNKMIPVSLKSSFNNRYNLHLQKATQLLIDDILPIDFKDSLYYIERTLAEPSLYSLNGLIMWKETADKKMWLIRRLFLMRPEFPKQIGDIIVKRYESLSIKLKAEILKMRTYPIPEPWCSDCVKNGLRHAIDGEFIFYLDPDIEEGMKPVNPSKRDILPGGISRQEYDTRMNRLDMEYAIARDTLESMNADDIEKKCTEIEDWYTKIEGIVSFTFNELSLLYRDARSLEFLVRKNIDDKLLRTIYDIVLRTIRHYFHNRIDIPSFAITIYSNPLMIAPPKEERNIPVESGVDRGGEKFIQLDTPAAVIVVKNNIIVADRYGDSVSLYRADDLAATFSYHNPRLAGTPVSLTYFKPFVFVCYSSLLVQYCITWEDSRNAFEILRENNIKIPQACCIASSEELLYVGTLKPSLIHIQLDPLRVEHEYPLNPILHTMKRNRYPWLQDMKVAGDFVFCLFTGSPYPLQWFSLEGELIKLLLTEDQIVGAYNFNVFWNPITDEWRFYVCDFWDNSIKVFDMFGNFIETICETGHGLCQIFRPTCIFIEITGYTTIGDMKVDNCLQRF</sequence>
<proteinExistence type="predicted"/>
<dbReference type="Proteomes" id="UP001165289">
    <property type="component" value="Unassembled WGS sequence"/>
</dbReference>
<organism evidence="1 2">
    <name type="scientific">Oopsacas minuta</name>
    <dbReference type="NCBI Taxonomy" id="111878"/>
    <lineage>
        <taxon>Eukaryota</taxon>
        <taxon>Metazoa</taxon>
        <taxon>Porifera</taxon>
        <taxon>Hexactinellida</taxon>
        <taxon>Hexasterophora</taxon>
        <taxon>Lyssacinosida</taxon>
        <taxon>Leucopsacidae</taxon>
        <taxon>Oopsacas</taxon>
    </lineage>
</organism>
<dbReference type="AlphaFoldDB" id="A0AAV7JXH5"/>
<comment type="caution">
    <text evidence="1">The sequence shown here is derived from an EMBL/GenBank/DDBJ whole genome shotgun (WGS) entry which is preliminary data.</text>
</comment>
<name>A0AAV7JXH5_9METZ</name>
<dbReference type="EMBL" id="JAKMXF010000288">
    <property type="protein sequence ID" value="KAI6653164.1"/>
    <property type="molecule type" value="Genomic_DNA"/>
</dbReference>
<reference evidence="1 2" key="1">
    <citation type="journal article" date="2023" name="BMC Biol.">
        <title>The compact genome of the sponge Oopsacas minuta (Hexactinellida) is lacking key metazoan core genes.</title>
        <authorList>
            <person name="Santini S."/>
            <person name="Schenkelaars Q."/>
            <person name="Jourda C."/>
            <person name="Duchesne M."/>
            <person name="Belahbib H."/>
            <person name="Rocher C."/>
            <person name="Selva M."/>
            <person name="Riesgo A."/>
            <person name="Vervoort M."/>
            <person name="Leys S.P."/>
            <person name="Kodjabachian L."/>
            <person name="Le Bivic A."/>
            <person name="Borchiellini C."/>
            <person name="Claverie J.M."/>
            <person name="Renard E."/>
        </authorList>
    </citation>
    <scope>NUCLEOTIDE SEQUENCE [LARGE SCALE GENOMIC DNA]</scope>
    <source>
        <strain evidence="1">SPO-2</strain>
    </source>
</reference>